<keyword evidence="4" id="KW-0762">Sugar transport</keyword>
<dbReference type="Gene3D" id="3.30.1950.10">
    <property type="entry name" value="wza like domain"/>
    <property type="match status" value="1"/>
</dbReference>
<protein>
    <submittedName>
        <fullName evidence="4">Sugar transporter</fullName>
    </submittedName>
</protein>
<dbReference type="InterPro" id="IPR019554">
    <property type="entry name" value="Soluble_ligand-bd"/>
</dbReference>
<dbReference type="PANTHER" id="PTHR33619">
    <property type="entry name" value="POLYSACCHARIDE EXPORT PROTEIN GFCE-RELATED"/>
    <property type="match status" value="1"/>
</dbReference>
<dbReference type="InterPro" id="IPR049712">
    <property type="entry name" value="Poly_export"/>
</dbReference>
<gene>
    <name evidence="4" type="ORF">DI396_15650</name>
</gene>
<dbReference type="GO" id="GO:0015159">
    <property type="term" value="F:polysaccharide transmembrane transporter activity"/>
    <property type="evidence" value="ECO:0007669"/>
    <property type="project" value="InterPro"/>
</dbReference>
<sequence length="182" mass="19096">MTGDAGAKSRYSIQPGDILQIEVLEDKSLNRNALVLPDGTISFPVVGTVRASGRSVDAVRANLTAGLASNFATTPNVYVSVAQLGERRGAAAPATISIYAMGEVAKPGMFEAEPGITLLQALASVGGFSKFAAVKRVQLRRADPKTGIEQIYLFNYKGGGIAGSTPLRDGDVIAVPERKLFE</sequence>
<dbReference type="EMBL" id="QFVT01000014">
    <property type="protein sequence ID" value="PYC46439.1"/>
    <property type="molecule type" value="Genomic_DNA"/>
</dbReference>
<reference evidence="4 5" key="1">
    <citation type="submission" date="2018-05" db="EMBL/GenBank/DDBJ databases">
        <title>Oceanovita maritima gen. nov., sp. nov., a marine bacterium in the family Rhodobacteraceae isolated from surface seawater of Lundu port Xiamen, China.</title>
        <authorList>
            <person name="Hetharua B.H."/>
            <person name="Min D."/>
            <person name="Liao H."/>
            <person name="Tian Y."/>
        </authorList>
    </citation>
    <scope>NUCLEOTIDE SEQUENCE [LARGE SCALE GENOMIC DNA]</scope>
    <source>
        <strain evidence="4 5">FSX-11</strain>
    </source>
</reference>
<name>A0A2V4MLK1_9RHOB</name>
<keyword evidence="1" id="KW-0732">Signal</keyword>
<evidence type="ECO:0000313" key="4">
    <source>
        <dbReference type="EMBL" id="PYC46439.1"/>
    </source>
</evidence>
<evidence type="ECO:0000259" key="3">
    <source>
        <dbReference type="Pfam" id="PF10531"/>
    </source>
</evidence>
<dbReference type="InterPro" id="IPR003715">
    <property type="entry name" value="Poly_export_N"/>
</dbReference>
<evidence type="ECO:0000256" key="1">
    <source>
        <dbReference type="ARBA" id="ARBA00022729"/>
    </source>
</evidence>
<dbReference type="Pfam" id="PF02563">
    <property type="entry name" value="Poly_export"/>
    <property type="match status" value="1"/>
</dbReference>
<dbReference type="Pfam" id="PF10531">
    <property type="entry name" value="SLBB"/>
    <property type="match status" value="1"/>
</dbReference>
<proteinExistence type="predicted"/>
<evidence type="ECO:0000313" key="5">
    <source>
        <dbReference type="Proteomes" id="UP000248012"/>
    </source>
</evidence>
<organism evidence="4 5">
    <name type="scientific">Litorivita pollutaquae</name>
    <dbReference type="NCBI Taxonomy" id="2200892"/>
    <lineage>
        <taxon>Bacteria</taxon>
        <taxon>Pseudomonadati</taxon>
        <taxon>Pseudomonadota</taxon>
        <taxon>Alphaproteobacteria</taxon>
        <taxon>Rhodobacterales</taxon>
        <taxon>Paracoccaceae</taxon>
        <taxon>Litorivita</taxon>
    </lineage>
</organism>
<feature type="domain" description="Polysaccharide export protein N-terminal" evidence="2">
    <location>
        <begin position="7"/>
        <end position="81"/>
    </location>
</feature>
<comment type="caution">
    <text evidence="4">The sequence shown here is derived from an EMBL/GenBank/DDBJ whole genome shotgun (WGS) entry which is preliminary data.</text>
</comment>
<dbReference type="Gene3D" id="3.10.560.10">
    <property type="entry name" value="Outer membrane lipoprotein wza domain like"/>
    <property type="match status" value="1"/>
</dbReference>
<dbReference type="AlphaFoldDB" id="A0A2V4MLK1"/>
<keyword evidence="5" id="KW-1185">Reference proteome</keyword>
<dbReference type="PANTHER" id="PTHR33619:SF3">
    <property type="entry name" value="POLYSACCHARIDE EXPORT PROTEIN GFCE-RELATED"/>
    <property type="match status" value="1"/>
</dbReference>
<dbReference type="OrthoDB" id="197007at2"/>
<dbReference type="Proteomes" id="UP000248012">
    <property type="component" value="Unassembled WGS sequence"/>
</dbReference>
<evidence type="ECO:0000259" key="2">
    <source>
        <dbReference type="Pfam" id="PF02563"/>
    </source>
</evidence>
<accession>A0A2V4MLK1</accession>
<feature type="domain" description="Soluble ligand binding" evidence="3">
    <location>
        <begin position="102"/>
        <end position="147"/>
    </location>
</feature>
<keyword evidence="4" id="KW-0813">Transport</keyword>